<sequence length="692" mass="75383">MSSPKKLSPQSTPRPTTSSSRTGSKSSDGVRSFMAQQRANKTRPDNELNEEAAGGLSLERLIKQARSSGRLNISNRSLTLIPNAVWDMYHTDTKAINIDFNSSGGDAWYETIDLTKFIAADNAIEEISPRIGEEFLGLTVFDIHNNKISTLPREFGQLEHITQLNIAHNRLTTMPSPIFQLKALNELHLAGNQIESVDPQIGRLTRIEYLDLSQNHLTGLPEEIGDLLNLKKLKLSKNRLAALPSAEVLARLTKLAEFEAAENQLTVAFRGFGQSFDNVTFPTLHYLDLRQNKITRIDDAPQPKIFDSGNATANSSSLFHPPVLLPKLKELLLARNQLASLGPLLHTCPDLVTLDLQGNKFVEMPDGLLTLRTLNRLDVAGNLLPHLPAELGLLESLSVLTWEGNPIKNAPKVGRSTTELLKSLRDRLAADPDINVQEAAEIFGGLGMGKAPKSKAEFTNPATSTRNAAAAASKSSLPAQSQQANSTRTLELPRKNITSLSEDDLVGVPFDPVSIALEFNNMTEFPTSLHVFSTTLTHLTLHHNKITTLIVSLPGNVVLPNLQTLDLSHNLITAIQSSSGVTAFPAVQTLNLTSNRLTALPADLTTTLFPALTSFMAASNRISEITASSFTNLNILDLSNNDIGYLPPELGNVTSIQTLMIDGNSFRVPRRAILEGGTKAVMQYLKGRIVAP</sequence>
<protein>
    <recommendedName>
        <fullName evidence="6">L domain-like protein</fullName>
    </recommendedName>
</protein>
<dbReference type="EMBL" id="RBNI01001183">
    <property type="protein sequence ID" value="RUP50785.1"/>
    <property type="molecule type" value="Genomic_DNA"/>
</dbReference>
<comment type="caution">
    <text evidence="4">The sequence shown here is derived from an EMBL/GenBank/DDBJ whole genome shotgun (WGS) entry which is preliminary data.</text>
</comment>
<dbReference type="Pfam" id="PF00560">
    <property type="entry name" value="LRR_1"/>
    <property type="match status" value="1"/>
</dbReference>
<dbReference type="InterPro" id="IPR001611">
    <property type="entry name" value="Leu-rich_rpt"/>
</dbReference>
<feature type="region of interest" description="Disordered" evidence="3">
    <location>
        <begin position="1"/>
        <end position="52"/>
    </location>
</feature>
<feature type="compositionally biased region" description="Low complexity" evidence="3">
    <location>
        <begin position="8"/>
        <end position="27"/>
    </location>
</feature>
<dbReference type="SMART" id="SM00364">
    <property type="entry name" value="LRR_BAC"/>
    <property type="match status" value="5"/>
</dbReference>
<evidence type="ECO:0000256" key="1">
    <source>
        <dbReference type="ARBA" id="ARBA00022614"/>
    </source>
</evidence>
<dbReference type="InterPro" id="IPR003591">
    <property type="entry name" value="Leu-rich_rpt_typical-subtyp"/>
</dbReference>
<dbReference type="PRINTS" id="PR00019">
    <property type="entry name" value="LEURICHRPT"/>
</dbReference>
<name>A0A433DJ12_9FUNG</name>
<evidence type="ECO:0008006" key="6">
    <source>
        <dbReference type="Google" id="ProtNLM"/>
    </source>
</evidence>
<dbReference type="SUPFAM" id="SSF52058">
    <property type="entry name" value="L domain-like"/>
    <property type="match status" value="2"/>
</dbReference>
<keyword evidence="5" id="KW-1185">Reference proteome</keyword>
<feature type="region of interest" description="Disordered" evidence="3">
    <location>
        <begin position="453"/>
        <end position="494"/>
    </location>
</feature>
<dbReference type="Pfam" id="PF13855">
    <property type="entry name" value="LRR_8"/>
    <property type="match status" value="3"/>
</dbReference>
<dbReference type="Proteomes" id="UP000268093">
    <property type="component" value="Unassembled WGS sequence"/>
</dbReference>
<dbReference type="PANTHER" id="PTHR48051">
    <property type="match status" value="1"/>
</dbReference>
<dbReference type="InterPro" id="IPR032675">
    <property type="entry name" value="LRR_dom_sf"/>
</dbReference>
<proteinExistence type="predicted"/>
<dbReference type="SMART" id="SM00365">
    <property type="entry name" value="LRR_SD22"/>
    <property type="match status" value="5"/>
</dbReference>
<reference evidence="4 5" key="1">
    <citation type="journal article" date="2018" name="New Phytol.">
        <title>Phylogenomics of Endogonaceae and evolution of mycorrhizas within Mucoromycota.</title>
        <authorList>
            <person name="Chang Y."/>
            <person name="Desiro A."/>
            <person name="Na H."/>
            <person name="Sandor L."/>
            <person name="Lipzen A."/>
            <person name="Clum A."/>
            <person name="Barry K."/>
            <person name="Grigoriev I.V."/>
            <person name="Martin F.M."/>
            <person name="Stajich J.E."/>
            <person name="Smith M.E."/>
            <person name="Bonito G."/>
            <person name="Spatafora J.W."/>
        </authorList>
    </citation>
    <scope>NUCLEOTIDE SEQUENCE [LARGE SCALE GENOMIC DNA]</scope>
    <source>
        <strain evidence="4 5">GMNB39</strain>
    </source>
</reference>
<feature type="compositionally biased region" description="Low complexity" evidence="3">
    <location>
        <begin position="468"/>
        <end position="484"/>
    </location>
</feature>
<evidence type="ECO:0000313" key="4">
    <source>
        <dbReference type="EMBL" id="RUP50785.1"/>
    </source>
</evidence>
<evidence type="ECO:0000256" key="2">
    <source>
        <dbReference type="ARBA" id="ARBA00022737"/>
    </source>
</evidence>
<dbReference type="OrthoDB" id="660555at2759"/>
<dbReference type="AlphaFoldDB" id="A0A433DJ12"/>
<evidence type="ECO:0000256" key="3">
    <source>
        <dbReference type="SAM" id="MobiDB-lite"/>
    </source>
</evidence>
<dbReference type="InterPro" id="IPR050216">
    <property type="entry name" value="LRR_domain-containing"/>
</dbReference>
<evidence type="ECO:0000313" key="5">
    <source>
        <dbReference type="Proteomes" id="UP000268093"/>
    </source>
</evidence>
<keyword evidence="1" id="KW-0433">Leucine-rich repeat</keyword>
<keyword evidence="2" id="KW-0677">Repeat</keyword>
<accession>A0A433DJ12</accession>
<dbReference type="Gene3D" id="3.80.10.10">
    <property type="entry name" value="Ribonuclease Inhibitor"/>
    <property type="match status" value="2"/>
</dbReference>
<dbReference type="PANTHER" id="PTHR48051:SF42">
    <property type="entry name" value="LEUCINE-RICH REPEAT-CONTAINING PROTEIN 18-LIKE"/>
    <property type="match status" value="1"/>
</dbReference>
<dbReference type="GO" id="GO:0005737">
    <property type="term" value="C:cytoplasm"/>
    <property type="evidence" value="ECO:0007669"/>
    <property type="project" value="TreeGrafter"/>
</dbReference>
<organism evidence="4 5">
    <name type="scientific">Jimgerdemannia flammicorona</name>
    <dbReference type="NCBI Taxonomy" id="994334"/>
    <lineage>
        <taxon>Eukaryota</taxon>
        <taxon>Fungi</taxon>
        <taxon>Fungi incertae sedis</taxon>
        <taxon>Mucoromycota</taxon>
        <taxon>Mucoromycotina</taxon>
        <taxon>Endogonomycetes</taxon>
        <taxon>Endogonales</taxon>
        <taxon>Endogonaceae</taxon>
        <taxon>Jimgerdemannia</taxon>
    </lineage>
</organism>
<dbReference type="PROSITE" id="PS51450">
    <property type="entry name" value="LRR"/>
    <property type="match status" value="5"/>
</dbReference>
<gene>
    <name evidence="4" type="ORF">BC936DRAFT_137685</name>
</gene>
<dbReference type="SMART" id="SM00369">
    <property type="entry name" value="LRR_TYP"/>
    <property type="match status" value="11"/>
</dbReference>